<name>A0ABV4K106_9BACT</name>
<dbReference type="EMBL" id="JBGLYH010000016">
    <property type="protein sequence ID" value="MEZ7196652.1"/>
    <property type="molecule type" value="Genomic_DNA"/>
</dbReference>
<dbReference type="SUPFAM" id="SSF53850">
    <property type="entry name" value="Periplasmic binding protein-like II"/>
    <property type="match status" value="1"/>
</dbReference>
<keyword evidence="1 2" id="KW-0732">Signal</keyword>
<feature type="chain" id="PRO_5045100547" evidence="2">
    <location>
        <begin position="29"/>
        <end position="255"/>
    </location>
</feature>
<evidence type="ECO:0000259" key="3">
    <source>
        <dbReference type="Pfam" id="PF00497"/>
    </source>
</evidence>
<evidence type="ECO:0000256" key="1">
    <source>
        <dbReference type="ARBA" id="ARBA00022729"/>
    </source>
</evidence>
<dbReference type="Pfam" id="PF00497">
    <property type="entry name" value="SBP_bac_3"/>
    <property type="match status" value="1"/>
</dbReference>
<evidence type="ECO:0000256" key="2">
    <source>
        <dbReference type="SAM" id="SignalP"/>
    </source>
</evidence>
<accession>A0ABV4K106</accession>
<evidence type="ECO:0000313" key="5">
    <source>
        <dbReference type="Proteomes" id="UP001568698"/>
    </source>
</evidence>
<feature type="signal peptide" evidence="2">
    <location>
        <begin position="1"/>
        <end position="28"/>
    </location>
</feature>
<reference evidence="4 5" key="1">
    <citation type="submission" date="2024-08" db="EMBL/GenBank/DDBJ databases">
        <title>Sulfate-reducing bacteria isolated from formation water of the oil field in Kazakhstan and description of Pseudodesulfovibrio sp.</title>
        <authorList>
            <person name="Bidzhieva S.K."/>
            <person name="Tourova T.P."/>
            <person name="Grouzdev D.S."/>
            <person name="Beletsky A.V."/>
            <person name="Sokolova D.S."/>
            <person name="Samigullina S.R."/>
            <person name="Poltaraus A.B."/>
            <person name="Avtukh A.N."/>
            <person name="Tereshina V.M."/>
            <person name="Zhaparov N.S."/>
            <person name="Mardanov A.V."/>
            <person name="Nazina T.N."/>
        </authorList>
    </citation>
    <scope>NUCLEOTIDE SEQUENCE [LARGE SCALE GENOMIC DNA]</scope>
    <source>
        <strain evidence="4 5">9FUS</strain>
    </source>
</reference>
<dbReference type="PANTHER" id="PTHR35936">
    <property type="entry name" value="MEMBRANE-BOUND LYTIC MUREIN TRANSGLYCOSYLASE F"/>
    <property type="match status" value="1"/>
</dbReference>
<sequence>MRNGITRLGGLLLAAALAVCLAAGDARAGGSVCEVAAYLLPPSSYQDENGVLRGETVDSFTRVLTAMGYTPRFKVLPFRRCLDAMREGTVAMMLPCVVNVERQAFMRFSDPVEYMHTVLWKKGRDTAGCWKNLDDLAGLRIGVLGGYYYGPKWQEALATGTFRVENSIGRTPTRSNFRKLQEGRVDMVATDLRLGLYLQKQDAPLFDDLVACPGQIGDSTPLCAPVSLKYFKDHGLSPEEFLGRFNAQLRKHPAP</sequence>
<dbReference type="RefSeq" id="WP_371386177.1">
    <property type="nucleotide sequence ID" value="NZ_JBGLYH010000016.1"/>
</dbReference>
<proteinExistence type="predicted"/>
<dbReference type="InterPro" id="IPR001638">
    <property type="entry name" value="Solute-binding_3/MltF_N"/>
</dbReference>
<evidence type="ECO:0000313" key="4">
    <source>
        <dbReference type="EMBL" id="MEZ7196652.1"/>
    </source>
</evidence>
<protein>
    <submittedName>
        <fullName evidence="4">Substrate-binding periplasmic protein</fullName>
    </submittedName>
</protein>
<gene>
    <name evidence="4" type="ORF">AB6M95_07835</name>
</gene>
<dbReference type="PANTHER" id="PTHR35936:SF25">
    <property type="entry name" value="ABC TRANSPORTER SUBSTRATE-BINDING PROTEIN"/>
    <property type="match status" value="1"/>
</dbReference>
<keyword evidence="5" id="KW-1185">Reference proteome</keyword>
<organism evidence="4 5">
    <name type="scientific">Pseudodesulfovibrio karagichevae</name>
    <dbReference type="NCBI Taxonomy" id="3239305"/>
    <lineage>
        <taxon>Bacteria</taxon>
        <taxon>Pseudomonadati</taxon>
        <taxon>Thermodesulfobacteriota</taxon>
        <taxon>Desulfovibrionia</taxon>
        <taxon>Desulfovibrionales</taxon>
        <taxon>Desulfovibrionaceae</taxon>
    </lineage>
</organism>
<feature type="domain" description="Solute-binding protein family 3/N-terminal" evidence="3">
    <location>
        <begin position="40"/>
        <end position="124"/>
    </location>
</feature>
<dbReference type="Gene3D" id="3.40.190.10">
    <property type="entry name" value="Periplasmic binding protein-like II"/>
    <property type="match status" value="2"/>
</dbReference>
<dbReference type="Proteomes" id="UP001568698">
    <property type="component" value="Unassembled WGS sequence"/>
</dbReference>
<comment type="caution">
    <text evidence="4">The sequence shown here is derived from an EMBL/GenBank/DDBJ whole genome shotgun (WGS) entry which is preliminary data.</text>
</comment>